<dbReference type="Proteomes" id="UP001256588">
    <property type="component" value="Unassembled WGS sequence"/>
</dbReference>
<organism evidence="1 2">
    <name type="scientific">Luteimonas terrae</name>
    <dbReference type="NCBI Taxonomy" id="1530191"/>
    <lineage>
        <taxon>Bacteria</taxon>
        <taxon>Pseudomonadati</taxon>
        <taxon>Pseudomonadota</taxon>
        <taxon>Gammaproteobacteria</taxon>
        <taxon>Lysobacterales</taxon>
        <taxon>Lysobacteraceae</taxon>
        <taxon>Luteimonas</taxon>
    </lineage>
</organism>
<gene>
    <name evidence="1" type="ORF">J2W68_002490</name>
</gene>
<keyword evidence="2" id="KW-1185">Reference proteome</keyword>
<proteinExistence type="predicted"/>
<name>A0ABU1XYS4_9GAMM</name>
<dbReference type="EMBL" id="JAVDWO010000010">
    <property type="protein sequence ID" value="MDR7193753.1"/>
    <property type="molecule type" value="Genomic_DNA"/>
</dbReference>
<evidence type="ECO:0000313" key="2">
    <source>
        <dbReference type="Proteomes" id="UP001256588"/>
    </source>
</evidence>
<accession>A0ABU1XYS4</accession>
<evidence type="ECO:0000313" key="1">
    <source>
        <dbReference type="EMBL" id="MDR7193753.1"/>
    </source>
</evidence>
<dbReference type="RefSeq" id="WP_310236322.1">
    <property type="nucleotide sequence ID" value="NZ_JAVDWO010000010.1"/>
</dbReference>
<sequence>MLAQAGRNAEAIALLATTRKPADQDPAGWNHYLDATVAFLGGDHAALAQARASLAAQPYPDTPGMPPLVDGYLEMPTQPGLPPMRMRWPPNLDVVDGLLRCFGRSYAEAYGPTCRTAPD</sequence>
<comment type="caution">
    <text evidence="1">The sequence shown here is derived from an EMBL/GenBank/DDBJ whole genome shotgun (WGS) entry which is preliminary data.</text>
</comment>
<reference evidence="1 2" key="1">
    <citation type="submission" date="2023-07" db="EMBL/GenBank/DDBJ databases">
        <title>Sorghum-associated microbial communities from plants grown in Nebraska, USA.</title>
        <authorList>
            <person name="Schachtman D."/>
        </authorList>
    </citation>
    <scope>NUCLEOTIDE SEQUENCE [LARGE SCALE GENOMIC DNA]</scope>
    <source>
        <strain evidence="1 2">4099</strain>
    </source>
</reference>
<evidence type="ECO:0008006" key="3">
    <source>
        <dbReference type="Google" id="ProtNLM"/>
    </source>
</evidence>
<protein>
    <recommendedName>
        <fullName evidence="3">Tetratricopeptide repeat protein</fullName>
    </recommendedName>
</protein>